<dbReference type="OrthoDB" id="2727348at2759"/>
<organism evidence="2 3">
    <name type="scientific">Obba rivulosa</name>
    <dbReference type="NCBI Taxonomy" id="1052685"/>
    <lineage>
        <taxon>Eukaryota</taxon>
        <taxon>Fungi</taxon>
        <taxon>Dikarya</taxon>
        <taxon>Basidiomycota</taxon>
        <taxon>Agaricomycotina</taxon>
        <taxon>Agaricomycetes</taxon>
        <taxon>Polyporales</taxon>
        <taxon>Gelatoporiaceae</taxon>
        <taxon>Obba</taxon>
    </lineage>
</organism>
<dbReference type="EMBL" id="KV722350">
    <property type="protein sequence ID" value="OCH93863.1"/>
    <property type="molecule type" value="Genomic_DNA"/>
</dbReference>
<reference evidence="2 3" key="1">
    <citation type="submission" date="2016-07" db="EMBL/GenBank/DDBJ databases">
        <title>Draft genome of the white-rot fungus Obba rivulosa 3A-2.</title>
        <authorList>
            <consortium name="DOE Joint Genome Institute"/>
            <person name="Miettinen O."/>
            <person name="Riley R."/>
            <person name="Acob R."/>
            <person name="Barry K."/>
            <person name="Cullen D."/>
            <person name="De Vries R."/>
            <person name="Hainaut M."/>
            <person name="Hatakka A."/>
            <person name="Henrissat B."/>
            <person name="Hilden K."/>
            <person name="Kuo R."/>
            <person name="Labutti K."/>
            <person name="Lipzen A."/>
            <person name="Makela M.R."/>
            <person name="Sandor L."/>
            <person name="Spatafora J.W."/>
            <person name="Grigoriev I.V."/>
            <person name="Hibbett D.S."/>
        </authorList>
    </citation>
    <scope>NUCLEOTIDE SEQUENCE [LARGE SCALE GENOMIC DNA]</scope>
    <source>
        <strain evidence="2 3">3A-2</strain>
    </source>
</reference>
<proteinExistence type="inferred from homology"/>
<accession>A0A8E2J3I6</accession>
<sequence length="70" mass="7561">GQKDAEISEENVEGTKVLSGAEYTINLCGRSDSPSGSTGTEVKLEEEGGAAVCRFYWDCPWGIKTNTWTT</sequence>
<name>A0A8E2J3I6_9APHY</name>
<evidence type="ECO:0000313" key="2">
    <source>
        <dbReference type="EMBL" id="OCH93863.1"/>
    </source>
</evidence>
<comment type="similarity">
    <text evidence="1">Belongs to the aegerolysin family.</text>
</comment>
<dbReference type="Proteomes" id="UP000250043">
    <property type="component" value="Unassembled WGS sequence"/>
</dbReference>
<dbReference type="InterPro" id="IPR009413">
    <property type="entry name" value="Aegerolysin-typ"/>
</dbReference>
<keyword evidence="3" id="KW-1185">Reference proteome</keyword>
<evidence type="ECO:0000313" key="3">
    <source>
        <dbReference type="Proteomes" id="UP000250043"/>
    </source>
</evidence>
<feature type="non-terminal residue" evidence="2">
    <location>
        <position position="1"/>
    </location>
</feature>
<protein>
    <submittedName>
        <fullName evidence="2">Uncharacterized protein</fullName>
    </submittedName>
</protein>
<dbReference type="Gene3D" id="2.60.270.50">
    <property type="match status" value="1"/>
</dbReference>
<dbReference type="Pfam" id="PF06355">
    <property type="entry name" value="Aegerolysin"/>
    <property type="match status" value="1"/>
</dbReference>
<dbReference type="AlphaFoldDB" id="A0A8E2J3I6"/>
<gene>
    <name evidence="2" type="ORF">OBBRIDRAFT_724008</name>
</gene>
<evidence type="ECO:0000256" key="1">
    <source>
        <dbReference type="ARBA" id="ARBA00010795"/>
    </source>
</evidence>
<dbReference type="GO" id="GO:0019836">
    <property type="term" value="P:symbiont-mediated hemolysis of host erythrocyte"/>
    <property type="evidence" value="ECO:0007669"/>
    <property type="project" value="InterPro"/>
</dbReference>